<gene>
    <name evidence="2" type="ORF">EHRUM3_03130</name>
</gene>
<keyword evidence="1" id="KW-0812">Transmembrane</keyword>
<organism evidence="2 3">
    <name type="scientific">Ehrlichia ruminantium</name>
    <name type="common">heartwater rickettsia</name>
    <name type="synonym">Cowdria ruminantium</name>
    <dbReference type="NCBI Taxonomy" id="779"/>
    <lineage>
        <taxon>Bacteria</taxon>
        <taxon>Pseudomonadati</taxon>
        <taxon>Pseudomonadota</taxon>
        <taxon>Alphaproteobacteria</taxon>
        <taxon>Rickettsiales</taxon>
        <taxon>Anaplasmataceae</taxon>
        <taxon>Ehrlichia</taxon>
    </lineage>
</organism>
<evidence type="ECO:0000256" key="1">
    <source>
        <dbReference type="SAM" id="Phobius"/>
    </source>
</evidence>
<feature type="transmembrane region" description="Helical" evidence="1">
    <location>
        <begin position="83"/>
        <end position="108"/>
    </location>
</feature>
<keyword evidence="1" id="KW-0472">Membrane</keyword>
<name>A0A161M184_EHRRU</name>
<sequence length="172" mass="19688">NLFDVYGSSYVMKLISKGLMTEEMCKIINNRYFNIQRKQYVRSFVLSTLIFLLLVGIIVYVFVIFNDKISLVLDTFNANLLVVKMFLCGLLIFLTAVTCTVCCLLCQLNHDLVKYKKLLPMNTSNIHLSAANISSLEDEETIGVDEHRTLENTNNTIITQLSIEDYRTLQLT</sequence>
<keyword evidence="1" id="KW-1133">Transmembrane helix</keyword>
<comment type="caution">
    <text evidence="2">The sequence shown here is derived from an EMBL/GenBank/DDBJ whole genome shotgun (WGS) entry which is preliminary data.</text>
</comment>
<proteinExistence type="predicted"/>
<reference evidence="3" key="1">
    <citation type="submission" date="2016-05" db="EMBL/GenBank/DDBJ databases">
        <title>Draft genome sequences of four strains of Ehrlichia ruminantium, a tick-borne pathogen of ruminants, isolated from Zimbabwe, The Gambia and Ghana.</title>
        <authorList>
            <person name="Nakao R."/>
            <person name="Jongejan F."/>
            <person name="Sugimoto C."/>
        </authorList>
    </citation>
    <scope>NUCLEOTIDE SEQUENCE [LARGE SCALE GENOMIC DNA]</scope>
    <source>
        <strain evidence="3">Pokoase 417</strain>
    </source>
</reference>
<accession>A0A161M184</accession>
<dbReference type="EMBL" id="BDDM01000101">
    <property type="protein sequence ID" value="GAT78101.1"/>
    <property type="molecule type" value="Genomic_DNA"/>
</dbReference>
<evidence type="ECO:0000313" key="2">
    <source>
        <dbReference type="EMBL" id="GAT78101.1"/>
    </source>
</evidence>
<feature type="non-terminal residue" evidence="2">
    <location>
        <position position="1"/>
    </location>
</feature>
<evidence type="ECO:0000313" key="3">
    <source>
        <dbReference type="Proteomes" id="UP000092731"/>
    </source>
</evidence>
<dbReference type="Proteomes" id="UP000092731">
    <property type="component" value="Unassembled WGS sequence"/>
</dbReference>
<feature type="transmembrane region" description="Helical" evidence="1">
    <location>
        <begin position="40"/>
        <end position="63"/>
    </location>
</feature>
<protein>
    <submittedName>
        <fullName evidence="2">Uncharacterized protein</fullName>
    </submittedName>
</protein>
<dbReference type="AlphaFoldDB" id="A0A161M184"/>